<reference evidence="4" key="1">
    <citation type="submission" date="2022-11" db="UniProtKB">
        <authorList>
            <consortium name="WormBaseParasite"/>
        </authorList>
    </citation>
    <scope>IDENTIFICATION</scope>
</reference>
<keyword evidence="3" id="KW-1185">Reference proteome</keyword>
<protein>
    <submittedName>
        <fullName evidence="4">Uncharacterized protein</fullName>
    </submittedName>
</protein>
<evidence type="ECO:0000313" key="4">
    <source>
        <dbReference type="WBParaSite" id="jg748"/>
    </source>
</evidence>
<evidence type="ECO:0000313" key="3">
    <source>
        <dbReference type="Proteomes" id="UP000887574"/>
    </source>
</evidence>
<name>A0A915EJS5_9BILA</name>
<dbReference type="AlphaFoldDB" id="A0A915EJS5"/>
<dbReference type="InterPro" id="IPR005024">
    <property type="entry name" value="Snf7_fam"/>
</dbReference>
<dbReference type="GO" id="GO:0007034">
    <property type="term" value="P:vacuolar transport"/>
    <property type="evidence" value="ECO:0007669"/>
    <property type="project" value="InterPro"/>
</dbReference>
<keyword evidence="2" id="KW-0175">Coiled coil</keyword>
<proteinExistence type="inferred from homology"/>
<accession>A0A915EJS5</accession>
<dbReference type="Pfam" id="PF03357">
    <property type="entry name" value="Snf7"/>
    <property type="match status" value="1"/>
</dbReference>
<dbReference type="Gene3D" id="6.10.140.1230">
    <property type="match status" value="1"/>
</dbReference>
<dbReference type="Proteomes" id="UP000887574">
    <property type="component" value="Unplaced"/>
</dbReference>
<evidence type="ECO:0000256" key="2">
    <source>
        <dbReference type="SAM" id="Coils"/>
    </source>
</evidence>
<feature type="coiled-coil region" evidence="2">
    <location>
        <begin position="26"/>
        <end position="56"/>
    </location>
</feature>
<dbReference type="PANTHER" id="PTHR10476">
    <property type="entry name" value="CHARGED MULTIVESICULAR BODY PROTEIN"/>
    <property type="match status" value="1"/>
</dbReference>
<dbReference type="WBParaSite" id="jg748">
    <property type="protein sequence ID" value="jg748"/>
    <property type="gene ID" value="jg748"/>
</dbReference>
<comment type="similarity">
    <text evidence="1">Belongs to the SNF7 family.</text>
</comment>
<evidence type="ECO:0000256" key="1">
    <source>
        <dbReference type="ARBA" id="ARBA00006190"/>
    </source>
</evidence>
<sequence length="210" mass="24169">MSWIFGNKPTDKEIERANERELRSVNRGLATDFRQLERKEKELELEIKKLAKAGHKDACVVLAKQLVQLRKQKAKSVTMSANISGMATKNKQMKSMGTMAKAMGTAAQTMKVVDQQMPLDKFAKDMRDFSQTQDKMDLREEIMGETLDSLLDVDEGEEDKVIDQVLDEIGIEMNEKLSKVPRIKENLGETSKTEQKMWIWNVYWLNLKIK</sequence>
<organism evidence="3 4">
    <name type="scientific">Ditylenchus dipsaci</name>
    <dbReference type="NCBI Taxonomy" id="166011"/>
    <lineage>
        <taxon>Eukaryota</taxon>
        <taxon>Metazoa</taxon>
        <taxon>Ecdysozoa</taxon>
        <taxon>Nematoda</taxon>
        <taxon>Chromadorea</taxon>
        <taxon>Rhabditida</taxon>
        <taxon>Tylenchina</taxon>
        <taxon>Tylenchomorpha</taxon>
        <taxon>Sphaerularioidea</taxon>
        <taxon>Anguinidae</taxon>
        <taxon>Anguininae</taxon>
        <taxon>Ditylenchus</taxon>
    </lineage>
</organism>